<evidence type="ECO:0000313" key="1">
    <source>
        <dbReference type="EMBL" id="JAP92794.1"/>
    </source>
</evidence>
<evidence type="ECO:0008006" key="2">
    <source>
        <dbReference type="Google" id="ProtNLM"/>
    </source>
</evidence>
<sequence>MPKPHTFANIPIDPKMIEKIDNECEHIDELLKSWTYYDKTVYRKCITAQKFKQGGNNFQGIFGEVLINASMADFLSLLISKETVDEKSPLQIQKSTIGQKIFFCSPEDKVRHDNLVNKVSAETFHIVTHNVSRSPVPMIVSHRDAVVVSVLRVVSPKKAYYYSIPHECEEKLDGVVRAYCLKQYIEVEQIDSNQVKVSQYVLCDPKGQVPAMLFNACLDERNSILHLMKGLLEGTIKAEYGTYK</sequence>
<dbReference type="InterPro" id="IPR023393">
    <property type="entry name" value="START-like_dom_sf"/>
</dbReference>
<proteinExistence type="predicted"/>
<dbReference type="EMBL" id="GDID01003812">
    <property type="protein sequence ID" value="JAP92794.1"/>
    <property type="molecule type" value="Transcribed_RNA"/>
</dbReference>
<name>A0A146KA12_9EUKA</name>
<reference evidence="1" key="1">
    <citation type="submission" date="2015-07" db="EMBL/GenBank/DDBJ databases">
        <title>Adaptation to a free-living lifestyle via gene acquisitions in the diplomonad Trepomonas sp. PC1.</title>
        <authorList>
            <person name="Xu F."/>
            <person name="Jerlstrom-Hultqvist J."/>
            <person name="Kolisko M."/>
            <person name="Simpson A.G.B."/>
            <person name="Roger A.J."/>
            <person name="Svard S.G."/>
            <person name="Andersson J.O."/>
        </authorList>
    </citation>
    <scope>NUCLEOTIDE SEQUENCE</scope>
    <source>
        <strain evidence="1">PC1</strain>
    </source>
</reference>
<gene>
    <name evidence="1" type="ORF">TPC1_15145</name>
</gene>
<dbReference type="Gene3D" id="3.30.530.20">
    <property type="match status" value="1"/>
</dbReference>
<dbReference type="SUPFAM" id="SSF55961">
    <property type="entry name" value="Bet v1-like"/>
    <property type="match status" value="1"/>
</dbReference>
<organism evidence="1">
    <name type="scientific">Trepomonas sp. PC1</name>
    <dbReference type="NCBI Taxonomy" id="1076344"/>
    <lineage>
        <taxon>Eukaryota</taxon>
        <taxon>Metamonada</taxon>
        <taxon>Diplomonadida</taxon>
        <taxon>Hexamitidae</taxon>
        <taxon>Hexamitinae</taxon>
        <taxon>Trepomonas</taxon>
    </lineage>
</organism>
<protein>
    <recommendedName>
        <fullName evidence="2">START domain-containing protein</fullName>
    </recommendedName>
</protein>
<accession>A0A146KA12</accession>
<dbReference type="AlphaFoldDB" id="A0A146KA12"/>